<reference evidence="1 2" key="1">
    <citation type="submission" date="2017-11" db="EMBL/GenBank/DDBJ databases">
        <title>Draft genome sequences of strains TRE 1, TRE D, TRE H and TRI 7, isolated from tamarins, belonging to four potential novel Bifidobacterium species.</title>
        <authorList>
            <person name="Mattarelli P."/>
            <person name="Modesto M."/>
            <person name="Bonetti A."/>
            <person name="Puglisi E."/>
            <person name="Morelli L."/>
        </authorList>
    </citation>
    <scope>NUCLEOTIDE SEQUENCE [LARGE SCALE GENOMIC DNA]</scope>
    <source>
        <strain evidence="2">TRED</strain>
    </source>
</reference>
<evidence type="ECO:0000313" key="1">
    <source>
        <dbReference type="EMBL" id="PJM78657.1"/>
    </source>
</evidence>
<accession>A0A2M9HPC6</accession>
<sequence length="88" mass="9784">MKIKPGFVLREVAGQSIVIATGESSTHFHGMIKLNPTGAFIWKALEQGSTENELINTLTEQFTVSQETASKDVAQFIHHMNEHGFLEQ</sequence>
<dbReference type="RefSeq" id="WP_100496775.1">
    <property type="nucleotide sequence ID" value="NZ_PGLQ01000005.1"/>
</dbReference>
<dbReference type="OrthoDB" id="9795908at2"/>
<evidence type="ECO:0000313" key="2">
    <source>
        <dbReference type="Proteomes" id="UP000228755"/>
    </source>
</evidence>
<dbReference type="InterPro" id="IPR008792">
    <property type="entry name" value="PQQD"/>
</dbReference>
<gene>
    <name evidence="1" type="ORF">CUU80_07910</name>
</gene>
<protein>
    <submittedName>
        <fullName evidence="1">PqqD family protein</fullName>
    </submittedName>
</protein>
<name>A0A2M9HPC6_9BIFI</name>
<dbReference type="Proteomes" id="UP000228755">
    <property type="component" value="Unassembled WGS sequence"/>
</dbReference>
<dbReference type="EMBL" id="PGLQ01000005">
    <property type="protein sequence ID" value="PJM78657.1"/>
    <property type="molecule type" value="Genomic_DNA"/>
</dbReference>
<dbReference type="AlphaFoldDB" id="A0A2M9HPC6"/>
<keyword evidence="2" id="KW-1185">Reference proteome</keyword>
<organism evidence="1 2">
    <name type="scientific">Bifidobacterium scaligerum</name>
    <dbReference type="NCBI Taxonomy" id="2052656"/>
    <lineage>
        <taxon>Bacteria</taxon>
        <taxon>Bacillati</taxon>
        <taxon>Actinomycetota</taxon>
        <taxon>Actinomycetes</taxon>
        <taxon>Bifidobacteriales</taxon>
        <taxon>Bifidobacteriaceae</taxon>
        <taxon>Bifidobacterium</taxon>
    </lineage>
</organism>
<dbReference type="InterPro" id="IPR041881">
    <property type="entry name" value="PqqD_sf"/>
</dbReference>
<comment type="caution">
    <text evidence="1">The sequence shown here is derived from an EMBL/GenBank/DDBJ whole genome shotgun (WGS) entry which is preliminary data.</text>
</comment>
<dbReference type="Pfam" id="PF05402">
    <property type="entry name" value="PqqD"/>
    <property type="match status" value="1"/>
</dbReference>
<dbReference type="Gene3D" id="1.10.10.1150">
    <property type="entry name" value="Coenzyme PQQ synthesis protein D (PqqD)"/>
    <property type="match status" value="1"/>
</dbReference>
<proteinExistence type="predicted"/>